<dbReference type="EMBL" id="JNUR01000039">
    <property type="protein sequence ID" value="KPH49838.1"/>
    <property type="molecule type" value="Genomic_DNA"/>
</dbReference>
<evidence type="ECO:0000313" key="5">
    <source>
        <dbReference type="Proteomes" id="UP000037800"/>
    </source>
</evidence>
<proteinExistence type="predicted"/>
<dbReference type="PATRIC" id="fig|35818.10.peg.1133"/>
<dbReference type="RefSeq" id="WP_005022838.1">
    <property type="nucleotide sequence ID" value="NZ_CABKNZ010000040.1"/>
</dbReference>
<evidence type="ECO:0000313" key="4">
    <source>
        <dbReference type="EMBL" id="STQ87579.1"/>
    </source>
</evidence>
<evidence type="ECO:0008006" key="8">
    <source>
        <dbReference type="Google" id="ProtNLM"/>
    </source>
</evidence>
<dbReference type="AlphaFoldDB" id="A0A0N0LR45"/>
<dbReference type="PROSITE" id="PS51257">
    <property type="entry name" value="PROKAR_LIPOPROTEIN"/>
    <property type="match status" value="1"/>
</dbReference>
<gene>
    <name evidence="3" type="ORF">HPU229334_10525</name>
    <name evidence="2" type="ORF">HPU229336_05570</name>
    <name evidence="4" type="ORF">NCTC13156_00398</name>
</gene>
<dbReference type="OrthoDB" id="5373165at2"/>
<dbReference type="InterPro" id="IPR019546">
    <property type="entry name" value="TAT_signal_bac_arc"/>
</dbReference>
<dbReference type="EMBL" id="UGJF01000001">
    <property type="protein sequence ID" value="STQ87579.1"/>
    <property type="molecule type" value="Genomic_DNA"/>
</dbReference>
<name>A0A0N0LR45_9HELI</name>
<dbReference type="GeneID" id="93196429"/>
<dbReference type="Proteomes" id="UP000255269">
    <property type="component" value="Unassembled WGS sequence"/>
</dbReference>
<keyword evidence="1" id="KW-0500">Molybdenum</keyword>
<protein>
    <recommendedName>
        <fullName evidence="8">Tat pathway signal protein</fullName>
    </recommendedName>
</protein>
<dbReference type="STRING" id="35818.HPU229336_05570"/>
<evidence type="ECO:0000313" key="3">
    <source>
        <dbReference type="EMBL" id="KPH55059.1"/>
    </source>
</evidence>
<dbReference type="EMBL" id="JNOC01000058">
    <property type="protein sequence ID" value="KPH55059.1"/>
    <property type="molecule type" value="Genomic_DNA"/>
</dbReference>
<reference evidence="5 6" key="1">
    <citation type="submission" date="2014-06" db="EMBL/GenBank/DDBJ databases">
        <title>Helicobacter pullorum isolates in fresh chicken meat - phenotypic and genotypic features.</title>
        <authorList>
            <person name="Borges V."/>
            <person name="Santos A."/>
            <person name="Correia C.B."/>
            <person name="Saraiva M."/>
            <person name="Menard A."/>
            <person name="Vieira L."/>
            <person name="Sampaio D.A."/>
            <person name="Gomes J.P."/>
            <person name="Oleastro M."/>
        </authorList>
    </citation>
    <scope>NUCLEOTIDE SEQUENCE [LARGE SCALE GENOMIC DNA]</scope>
    <source>
        <strain evidence="3 6">229334/12</strain>
        <strain evidence="2 5">229336/12</strain>
    </source>
</reference>
<accession>A0A0N0LR45</accession>
<dbReference type="Proteomes" id="UP000037997">
    <property type="component" value="Unassembled WGS sequence"/>
</dbReference>
<evidence type="ECO:0000313" key="6">
    <source>
        <dbReference type="Proteomes" id="UP000037997"/>
    </source>
</evidence>
<evidence type="ECO:0000313" key="7">
    <source>
        <dbReference type="Proteomes" id="UP000255269"/>
    </source>
</evidence>
<dbReference type="InterPro" id="IPR006311">
    <property type="entry name" value="TAT_signal"/>
</dbReference>
<evidence type="ECO:0000256" key="1">
    <source>
        <dbReference type="ARBA" id="ARBA00022505"/>
    </source>
</evidence>
<dbReference type="Proteomes" id="UP000037800">
    <property type="component" value="Unassembled WGS sequence"/>
</dbReference>
<sequence length="64" mass="7100">MEKSRREFLKNATKTSIAVAGVSVALAGCSKKGSSENLVRGKSPKTEILYQKTKQWDMYYSVAK</sequence>
<organism evidence="3 6">
    <name type="scientific">Helicobacter pullorum</name>
    <dbReference type="NCBI Taxonomy" id="35818"/>
    <lineage>
        <taxon>Bacteria</taxon>
        <taxon>Pseudomonadati</taxon>
        <taxon>Campylobacterota</taxon>
        <taxon>Epsilonproteobacteria</taxon>
        <taxon>Campylobacterales</taxon>
        <taxon>Helicobacteraceae</taxon>
        <taxon>Helicobacter</taxon>
    </lineage>
</organism>
<reference evidence="4 7" key="2">
    <citation type="submission" date="2018-06" db="EMBL/GenBank/DDBJ databases">
        <authorList>
            <consortium name="Pathogen Informatics"/>
            <person name="Doyle S."/>
        </authorList>
    </citation>
    <scope>NUCLEOTIDE SEQUENCE [LARGE SCALE GENOMIC DNA]</scope>
    <source>
        <strain evidence="4 7">NCTC13156</strain>
    </source>
</reference>
<evidence type="ECO:0000313" key="2">
    <source>
        <dbReference type="EMBL" id="KPH49838.1"/>
    </source>
</evidence>
<dbReference type="PROSITE" id="PS51318">
    <property type="entry name" value="TAT"/>
    <property type="match status" value="1"/>
</dbReference>
<dbReference type="NCBIfam" id="TIGR01409">
    <property type="entry name" value="TAT_signal_seq"/>
    <property type="match status" value="1"/>
</dbReference>